<evidence type="ECO:0000256" key="5">
    <source>
        <dbReference type="ARBA" id="ARBA00023136"/>
    </source>
</evidence>
<feature type="transmembrane region" description="Helical" evidence="6">
    <location>
        <begin position="69"/>
        <end position="90"/>
    </location>
</feature>
<dbReference type="InterPro" id="IPR050638">
    <property type="entry name" value="AA-Vitamin_Transporters"/>
</dbReference>
<proteinExistence type="inferred from homology"/>
<evidence type="ECO:0000256" key="2">
    <source>
        <dbReference type="ARBA" id="ARBA00007362"/>
    </source>
</evidence>
<gene>
    <name evidence="8" type="ORF">SAMN02745673_04865</name>
</gene>
<comment type="similarity">
    <text evidence="2">Belongs to the EamA transporter family.</text>
</comment>
<feature type="transmembrane region" description="Helical" evidence="6">
    <location>
        <begin position="102"/>
        <end position="120"/>
    </location>
</feature>
<sequence length="312" mass="32309">MGETRRGDRMWAVALAAGLWGTSSLMREPLSADLPAPTIVFFEHVVIVACLLPWLWPALRALAGAGPRVVVAMLVVGGGSSALATTLFTAAFTLGDPITPQVLQKLQPVFAIVLAVALLGERLTPRFAWYAIPALAGAWILAFPDPLSVSVRGAQAAALAVGAALLWAAGTVLGRFAGRHLSFLHVTALRFGIALPVTAGITLVTGSSFAIEAGHLPTLFALALVPGLFSLAVYYWGLSRTAASRATLAELSFPLVSALVGVFLLDARLTWGQWAGAALVLTAVTAMALGRSGERSTGVIEAPVTGASRPKG</sequence>
<dbReference type="PANTHER" id="PTHR32322:SF2">
    <property type="entry name" value="EAMA DOMAIN-CONTAINING PROTEIN"/>
    <property type="match status" value="1"/>
</dbReference>
<dbReference type="EMBL" id="FUWS01000020">
    <property type="protein sequence ID" value="SKA38689.1"/>
    <property type="molecule type" value="Genomic_DNA"/>
</dbReference>
<feature type="domain" description="EamA" evidence="7">
    <location>
        <begin position="157"/>
        <end position="286"/>
    </location>
</feature>
<dbReference type="SUPFAM" id="SSF103481">
    <property type="entry name" value="Multidrug resistance efflux transporter EmrE"/>
    <property type="match status" value="2"/>
</dbReference>
<evidence type="ECO:0000256" key="3">
    <source>
        <dbReference type="ARBA" id="ARBA00022692"/>
    </source>
</evidence>
<dbReference type="PANTHER" id="PTHR32322">
    <property type="entry name" value="INNER MEMBRANE TRANSPORTER"/>
    <property type="match status" value="1"/>
</dbReference>
<keyword evidence="3 6" id="KW-0812">Transmembrane</keyword>
<dbReference type="Proteomes" id="UP000190637">
    <property type="component" value="Unassembled WGS sequence"/>
</dbReference>
<dbReference type="InterPro" id="IPR037185">
    <property type="entry name" value="EmrE-like"/>
</dbReference>
<name>A0A1T4TER6_9ACTN</name>
<evidence type="ECO:0000313" key="8">
    <source>
        <dbReference type="EMBL" id="SKA38689.1"/>
    </source>
</evidence>
<dbReference type="InterPro" id="IPR000620">
    <property type="entry name" value="EamA_dom"/>
</dbReference>
<evidence type="ECO:0000313" key="9">
    <source>
        <dbReference type="Proteomes" id="UP000190637"/>
    </source>
</evidence>
<comment type="subcellular location">
    <subcellularLocation>
        <location evidence="1">Membrane</location>
        <topology evidence="1">Multi-pass membrane protein</topology>
    </subcellularLocation>
</comment>
<keyword evidence="4 6" id="KW-1133">Transmembrane helix</keyword>
<feature type="transmembrane region" description="Helical" evidence="6">
    <location>
        <begin position="37"/>
        <end position="57"/>
    </location>
</feature>
<feature type="transmembrane region" description="Helical" evidence="6">
    <location>
        <begin position="271"/>
        <end position="290"/>
    </location>
</feature>
<feature type="transmembrane region" description="Helical" evidence="6">
    <location>
        <begin position="188"/>
        <end position="211"/>
    </location>
</feature>
<organism evidence="8 9">
    <name type="scientific">Marinactinospora thermotolerans DSM 45154</name>
    <dbReference type="NCBI Taxonomy" id="1122192"/>
    <lineage>
        <taxon>Bacteria</taxon>
        <taxon>Bacillati</taxon>
        <taxon>Actinomycetota</taxon>
        <taxon>Actinomycetes</taxon>
        <taxon>Streptosporangiales</taxon>
        <taxon>Nocardiopsidaceae</taxon>
        <taxon>Marinactinospora</taxon>
    </lineage>
</organism>
<dbReference type="STRING" id="1122192.SAMN02745673_04865"/>
<evidence type="ECO:0000256" key="6">
    <source>
        <dbReference type="SAM" id="Phobius"/>
    </source>
</evidence>
<dbReference type="GO" id="GO:0016020">
    <property type="term" value="C:membrane"/>
    <property type="evidence" value="ECO:0007669"/>
    <property type="project" value="UniProtKB-SubCell"/>
</dbReference>
<feature type="domain" description="EamA" evidence="7">
    <location>
        <begin position="12"/>
        <end position="141"/>
    </location>
</feature>
<dbReference type="RefSeq" id="WP_235001200.1">
    <property type="nucleotide sequence ID" value="NZ_FUWS01000020.1"/>
</dbReference>
<feature type="transmembrane region" description="Helical" evidence="6">
    <location>
        <begin position="127"/>
        <end position="144"/>
    </location>
</feature>
<dbReference type="AlphaFoldDB" id="A0A1T4TER6"/>
<keyword evidence="9" id="KW-1185">Reference proteome</keyword>
<dbReference type="Pfam" id="PF00892">
    <property type="entry name" value="EamA"/>
    <property type="match status" value="2"/>
</dbReference>
<evidence type="ECO:0000256" key="4">
    <source>
        <dbReference type="ARBA" id="ARBA00022989"/>
    </source>
</evidence>
<evidence type="ECO:0000256" key="1">
    <source>
        <dbReference type="ARBA" id="ARBA00004141"/>
    </source>
</evidence>
<keyword evidence="5 6" id="KW-0472">Membrane</keyword>
<accession>A0A1T4TER6</accession>
<reference evidence="8 9" key="1">
    <citation type="submission" date="2017-02" db="EMBL/GenBank/DDBJ databases">
        <authorList>
            <person name="Peterson S.W."/>
        </authorList>
    </citation>
    <scope>NUCLEOTIDE SEQUENCE [LARGE SCALE GENOMIC DNA]</scope>
    <source>
        <strain evidence="8 9">DSM 45154</strain>
    </source>
</reference>
<feature type="transmembrane region" description="Helical" evidence="6">
    <location>
        <begin position="156"/>
        <end position="176"/>
    </location>
</feature>
<feature type="transmembrane region" description="Helical" evidence="6">
    <location>
        <begin position="248"/>
        <end position="265"/>
    </location>
</feature>
<protein>
    <submittedName>
        <fullName evidence="8">Predicted permease, DMT superfamily</fullName>
    </submittedName>
</protein>
<feature type="transmembrane region" description="Helical" evidence="6">
    <location>
        <begin position="217"/>
        <end position="236"/>
    </location>
</feature>
<evidence type="ECO:0000259" key="7">
    <source>
        <dbReference type="Pfam" id="PF00892"/>
    </source>
</evidence>